<keyword evidence="1" id="KW-1133">Transmembrane helix</keyword>
<reference evidence="2 3" key="1">
    <citation type="submission" date="2024-01" db="EMBL/GenBank/DDBJ databases">
        <title>The genomes of 5 underutilized Papilionoideae crops provide insights into root nodulation and disease resistanc.</title>
        <authorList>
            <person name="Jiang F."/>
        </authorList>
    </citation>
    <scope>NUCLEOTIDE SEQUENCE [LARGE SCALE GENOMIC DNA]</scope>
    <source>
        <strain evidence="2">LVBAO_FW01</strain>
        <tissue evidence="2">Leaves</tissue>
    </source>
</reference>
<feature type="transmembrane region" description="Helical" evidence="1">
    <location>
        <begin position="103"/>
        <end position="123"/>
    </location>
</feature>
<protein>
    <submittedName>
        <fullName evidence="2">Uncharacterized protein</fullName>
    </submittedName>
</protein>
<dbReference type="Proteomes" id="UP001367508">
    <property type="component" value="Unassembled WGS sequence"/>
</dbReference>
<dbReference type="EMBL" id="JAYMYQ010000002">
    <property type="protein sequence ID" value="KAK7349449.1"/>
    <property type="molecule type" value="Genomic_DNA"/>
</dbReference>
<gene>
    <name evidence="2" type="ORF">VNO77_06824</name>
</gene>
<evidence type="ECO:0000256" key="1">
    <source>
        <dbReference type="SAM" id="Phobius"/>
    </source>
</evidence>
<name>A0AAN9MAS6_CANGL</name>
<dbReference type="AlphaFoldDB" id="A0AAN9MAS6"/>
<keyword evidence="3" id="KW-1185">Reference proteome</keyword>
<comment type="caution">
    <text evidence="2">The sequence shown here is derived from an EMBL/GenBank/DDBJ whole genome shotgun (WGS) entry which is preliminary data.</text>
</comment>
<evidence type="ECO:0000313" key="3">
    <source>
        <dbReference type="Proteomes" id="UP001367508"/>
    </source>
</evidence>
<keyword evidence="1" id="KW-0472">Membrane</keyword>
<keyword evidence="1" id="KW-0812">Transmembrane</keyword>
<organism evidence="2 3">
    <name type="scientific">Canavalia gladiata</name>
    <name type="common">Sword bean</name>
    <name type="synonym">Dolichos gladiatus</name>
    <dbReference type="NCBI Taxonomy" id="3824"/>
    <lineage>
        <taxon>Eukaryota</taxon>
        <taxon>Viridiplantae</taxon>
        <taxon>Streptophyta</taxon>
        <taxon>Embryophyta</taxon>
        <taxon>Tracheophyta</taxon>
        <taxon>Spermatophyta</taxon>
        <taxon>Magnoliopsida</taxon>
        <taxon>eudicotyledons</taxon>
        <taxon>Gunneridae</taxon>
        <taxon>Pentapetalae</taxon>
        <taxon>rosids</taxon>
        <taxon>fabids</taxon>
        <taxon>Fabales</taxon>
        <taxon>Fabaceae</taxon>
        <taxon>Papilionoideae</taxon>
        <taxon>50 kb inversion clade</taxon>
        <taxon>NPAAA clade</taxon>
        <taxon>indigoferoid/millettioid clade</taxon>
        <taxon>Phaseoleae</taxon>
        <taxon>Canavalia</taxon>
    </lineage>
</organism>
<feature type="transmembrane region" description="Helical" evidence="1">
    <location>
        <begin position="129"/>
        <end position="148"/>
    </location>
</feature>
<proteinExistence type="predicted"/>
<evidence type="ECO:0000313" key="2">
    <source>
        <dbReference type="EMBL" id="KAK7349449.1"/>
    </source>
</evidence>
<accession>A0AAN9MAS6</accession>
<sequence length="165" mass="19144">MYKRSWITFVNVMKVASSTNDQFSLTSYYYSLLSRVSTLYPKNLSMAHKLTQITQNSSFPFPFFCHSKTMRLALASTCRFYYKMNWLASNMVKIFPTYVKELLPFWVVLALALHVATGGFWVIEYSVDFVLLDARGLYATTFAFLFLYQKVLITFNKCSALFLAL</sequence>